<name>A0A8I1W4G3_PLESH</name>
<dbReference type="EMBL" id="JAFNAA010000002">
    <property type="protein sequence ID" value="MBO1107213.1"/>
    <property type="molecule type" value="Genomic_DNA"/>
</dbReference>
<evidence type="ECO:0000256" key="9">
    <source>
        <dbReference type="ARBA" id="ARBA00048793"/>
    </source>
</evidence>
<accession>A0A8I1W4G3</accession>
<feature type="domain" description="Ketopantoate reductase C-terminal" evidence="12">
    <location>
        <begin position="183"/>
        <end position="304"/>
    </location>
</feature>
<evidence type="ECO:0000256" key="3">
    <source>
        <dbReference type="ARBA" id="ARBA00013014"/>
    </source>
</evidence>
<dbReference type="PANTHER" id="PTHR43765">
    <property type="entry name" value="2-DEHYDROPANTOATE 2-REDUCTASE-RELATED"/>
    <property type="match status" value="1"/>
</dbReference>
<evidence type="ECO:0000256" key="10">
    <source>
        <dbReference type="RuleBase" id="RU362068"/>
    </source>
</evidence>
<dbReference type="GO" id="GO:0008677">
    <property type="term" value="F:2-dehydropantoate 2-reductase activity"/>
    <property type="evidence" value="ECO:0007669"/>
    <property type="project" value="UniProtKB-EC"/>
</dbReference>
<evidence type="ECO:0000259" key="11">
    <source>
        <dbReference type="Pfam" id="PF02558"/>
    </source>
</evidence>
<dbReference type="PANTHER" id="PTHR43765:SF2">
    <property type="entry name" value="2-DEHYDROPANTOATE 2-REDUCTASE"/>
    <property type="match status" value="1"/>
</dbReference>
<dbReference type="GO" id="GO:0050661">
    <property type="term" value="F:NADP binding"/>
    <property type="evidence" value="ECO:0007669"/>
    <property type="project" value="TreeGrafter"/>
</dbReference>
<comment type="similarity">
    <text evidence="2 10">Belongs to the ketopantoate reductase family.</text>
</comment>
<dbReference type="NCBIfam" id="NF005087">
    <property type="entry name" value="PRK06522.1-1"/>
    <property type="match status" value="1"/>
</dbReference>
<dbReference type="InterPro" id="IPR050838">
    <property type="entry name" value="Ketopantoate_reductase"/>
</dbReference>
<dbReference type="Proteomes" id="UP000664658">
    <property type="component" value="Unassembled WGS sequence"/>
</dbReference>
<evidence type="ECO:0000313" key="13">
    <source>
        <dbReference type="EMBL" id="MBO1107213.1"/>
    </source>
</evidence>
<dbReference type="InterPro" id="IPR013752">
    <property type="entry name" value="KPA_reductase"/>
</dbReference>
<dbReference type="InterPro" id="IPR013332">
    <property type="entry name" value="KPR_N"/>
</dbReference>
<dbReference type="FunFam" id="1.10.1040.10:FF:000017">
    <property type="entry name" value="2-dehydropantoate 2-reductase"/>
    <property type="match status" value="1"/>
</dbReference>
<keyword evidence="7 10" id="KW-0560">Oxidoreductase</keyword>
<evidence type="ECO:0000256" key="1">
    <source>
        <dbReference type="ARBA" id="ARBA00004994"/>
    </source>
</evidence>
<dbReference type="InterPro" id="IPR036291">
    <property type="entry name" value="NAD(P)-bd_dom_sf"/>
</dbReference>
<reference evidence="13" key="1">
    <citation type="submission" date="2021-03" db="EMBL/GenBank/DDBJ databases">
        <title>Plesiomonas shigelloides zfcc0051, isolated from zebrafish feces.</title>
        <authorList>
            <person name="Vanderhoek Z."/>
            <person name="Gaulke C."/>
        </authorList>
    </citation>
    <scope>NUCLEOTIDE SEQUENCE</scope>
    <source>
        <strain evidence="13">Zfcc0051</strain>
    </source>
</reference>
<dbReference type="InterPro" id="IPR003710">
    <property type="entry name" value="ApbA"/>
</dbReference>
<sequence length="310" mass="33140">MKITVLGCGAIGQLWLGYLQAKNHTKEHAVQGWQRSAEAAPVRFTLQPPSEPDSASGPERQYQVPCNDPHHLASSDCLLVTLKAGAVAPALLPLLDKLSASCTIVLLHNGMGSLSEQQLAQIQQPLLQGITSHGALRYAPHSVRHTGYGETHLGALNAAGQTRLDAITDVLNAALPPVTAHADIRPRLWHKLAVNCAINPLTALQQCRNGALLSQQAELQALCGETAAVMNAEGIAVSAEQLLAGVNQVIQATAENFSSMHQDITLQRASEIDYITGYLIRRAQAHGLAVPHHQALYAAIKQLESAHAKR</sequence>
<dbReference type="EC" id="1.1.1.169" evidence="3 10"/>
<evidence type="ECO:0000259" key="12">
    <source>
        <dbReference type="Pfam" id="PF08546"/>
    </source>
</evidence>
<comment type="caution">
    <text evidence="13">The sequence shown here is derived from an EMBL/GenBank/DDBJ whole genome shotgun (WGS) entry which is preliminary data.</text>
</comment>
<comment type="function">
    <text evidence="10">Catalyzes the NADPH-dependent reduction of ketopantoate into pantoic acid.</text>
</comment>
<protein>
    <recommendedName>
        <fullName evidence="4 10">2-dehydropantoate 2-reductase</fullName>
        <ecNumber evidence="3 10">1.1.1.169</ecNumber>
    </recommendedName>
    <alternativeName>
        <fullName evidence="8 10">Ketopantoate reductase</fullName>
    </alternativeName>
</protein>
<dbReference type="GO" id="GO:0005737">
    <property type="term" value="C:cytoplasm"/>
    <property type="evidence" value="ECO:0007669"/>
    <property type="project" value="TreeGrafter"/>
</dbReference>
<evidence type="ECO:0000256" key="4">
    <source>
        <dbReference type="ARBA" id="ARBA00019465"/>
    </source>
</evidence>
<proteinExistence type="inferred from homology"/>
<dbReference type="GO" id="GO:0015940">
    <property type="term" value="P:pantothenate biosynthetic process"/>
    <property type="evidence" value="ECO:0007669"/>
    <property type="project" value="UniProtKB-UniPathway"/>
</dbReference>
<evidence type="ECO:0000256" key="6">
    <source>
        <dbReference type="ARBA" id="ARBA00022857"/>
    </source>
</evidence>
<evidence type="ECO:0000256" key="8">
    <source>
        <dbReference type="ARBA" id="ARBA00032024"/>
    </source>
</evidence>
<dbReference type="SUPFAM" id="SSF48179">
    <property type="entry name" value="6-phosphogluconate dehydrogenase C-terminal domain-like"/>
    <property type="match status" value="1"/>
</dbReference>
<dbReference type="InterPro" id="IPR008927">
    <property type="entry name" value="6-PGluconate_DH-like_C_sf"/>
</dbReference>
<evidence type="ECO:0000256" key="7">
    <source>
        <dbReference type="ARBA" id="ARBA00023002"/>
    </source>
</evidence>
<dbReference type="InterPro" id="IPR013328">
    <property type="entry name" value="6PGD_dom2"/>
</dbReference>
<comment type="pathway">
    <text evidence="1 10">Cofactor biosynthesis; (R)-pantothenate biosynthesis; (R)-pantoate from 3-methyl-2-oxobutanoate: step 2/2.</text>
</comment>
<organism evidence="13 14">
    <name type="scientific">Plesiomonas shigelloides</name>
    <name type="common">Aeromonas shigelloides</name>
    <dbReference type="NCBI Taxonomy" id="703"/>
    <lineage>
        <taxon>Bacteria</taxon>
        <taxon>Pseudomonadati</taxon>
        <taxon>Pseudomonadota</taxon>
        <taxon>Gammaproteobacteria</taxon>
        <taxon>Enterobacterales</taxon>
        <taxon>Enterobacteriaceae</taxon>
        <taxon>Plesiomonas</taxon>
    </lineage>
</organism>
<dbReference type="Pfam" id="PF08546">
    <property type="entry name" value="ApbA_C"/>
    <property type="match status" value="1"/>
</dbReference>
<keyword evidence="5 10" id="KW-0566">Pantothenate biosynthesis</keyword>
<dbReference type="Gene3D" id="3.40.50.720">
    <property type="entry name" value="NAD(P)-binding Rossmann-like Domain"/>
    <property type="match status" value="1"/>
</dbReference>
<dbReference type="SUPFAM" id="SSF51735">
    <property type="entry name" value="NAD(P)-binding Rossmann-fold domains"/>
    <property type="match status" value="1"/>
</dbReference>
<gene>
    <name evidence="13" type="primary">panE</name>
    <name evidence="13" type="ORF">J2R62_03100</name>
</gene>
<evidence type="ECO:0000313" key="14">
    <source>
        <dbReference type="Proteomes" id="UP000664658"/>
    </source>
</evidence>
<dbReference type="NCBIfam" id="TIGR00745">
    <property type="entry name" value="apbA_panE"/>
    <property type="match status" value="1"/>
</dbReference>
<feature type="domain" description="Ketopantoate reductase N-terminal" evidence="11">
    <location>
        <begin position="3"/>
        <end position="157"/>
    </location>
</feature>
<evidence type="ECO:0000256" key="5">
    <source>
        <dbReference type="ARBA" id="ARBA00022655"/>
    </source>
</evidence>
<dbReference type="AlphaFoldDB" id="A0A8I1W4G3"/>
<keyword evidence="6 10" id="KW-0521">NADP</keyword>
<dbReference type="Gene3D" id="1.10.1040.10">
    <property type="entry name" value="N-(1-d-carboxylethyl)-l-norvaline Dehydrogenase, domain 2"/>
    <property type="match status" value="1"/>
</dbReference>
<comment type="catalytic activity">
    <reaction evidence="9 10">
        <text>(R)-pantoate + NADP(+) = 2-dehydropantoate + NADPH + H(+)</text>
        <dbReference type="Rhea" id="RHEA:16233"/>
        <dbReference type="ChEBI" id="CHEBI:11561"/>
        <dbReference type="ChEBI" id="CHEBI:15378"/>
        <dbReference type="ChEBI" id="CHEBI:15980"/>
        <dbReference type="ChEBI" id="CHEBI:57783"/>
        <dbReference type="ChEBI" id="CHEBI:58349"/>
        <dbReference type="EC" id="1.1.1.169"/>
    </reaction>
</comment>
<dbReference type="UniPathway" id="UPA00028">
    <property type="reaction ID" value="UER00004"/>
</dbReference>
<evidence type="ECO:0000256" key="2">
    <source>
        <dbReference type="ARBA" id="ARBA00007870"/>
    </source>
</evidence>
<dbReference type="Pfam" id="PF02558">
    <property type="entry name" value="ApbA"/>
    <property type="match status" value="1"/>
</dbReference>